<dbReference type="EMBL" id="KV429090">
    <property type="protein sequence ID" value="KZT66407.1"/>
    <property type="molecule type" value="Genomic_DNA"/>
</dbReference>
<protein>
    <submittedName>
        <fullName evidence="2">Uncharacterized protein</fullName>
    </submittedName>
</protein>
<name>A0A165N212_9APHY</name>
<reference evidence="2 3" key="1">
    <citation type="journal article" date="2016" name="Mol. Biol. Evol.">
        <title>Comparative Genomics of Early-Diverging Mushroom-Forming Fungi Provides Insights into the Origins of Lignocellulose Decay Capabilities.</title>
        <authorList>
            <person name="Nagy L.G."/>
            <person name="Riley R."/>
            <person name="Tritt A."/>
            <person name="Adam C."/>
            <person name="Daum C."/>
            <person name="Floudas D."/>
            <person name="Sun H."/>
            <person name="Yadav J.S."/>
            <person name="Pangilinan J."/>
            <person name="Larsson K.H."/>
            <person name="Matsuura K."/>
            <person name="Barry K."/>
            <person name="Labutti K."/>
            <person name="Kuo R."/>
            <person name="Ohm R.A."/>
            <person name="Bhattacharya S.S."/>
            <person name="Shirouzu T."/>
            <person name="Yoshinaga Y."/>
            <person name="Martin F.M."/>
            <person name="Grigoriev I.V."/>
            <person name="Hibbett D.S."/>
        </authorList>
    </citation>
    <scope>NUCLEOTIDE SEQUENCE [LARGE SCALE GENOMIC DNA]</scope>
    <source>
        <strain evidence="2 3">L-15889</strain>
    </source>
</reference>
<dbReference type="AlphaFoldDB" id="A0A165N212"/>
<organism evidence="2 3">
    <name type="scientific">Daedalea quercina L-15889</name>
    <dbReference type="NCBI Taxonomy" id="1314783"/>
    <lineage>
        <taxon>Eukaryota</taxon>
        <taxon>Fungi</taxon>
        <taxon>Dikarya</taxon>
        <taxon>Basidiomycota</taxon>
        <taxon>Agaricomycotina</taxon>
        <taxon>Agaricomycetes</taxon>
        <taxon>Polyporales</taxon>
        <taxon>Fomitopsis</taxon>
    </lineage>
</organism>
<proteinExistence type="predicted"/>
<sequence length="201" mass="23800">MRTLLPSRPWRLHGARSHTLRLFGRQQYSRRRRRKNDLRLRFLLSLRRYCKRLQCWSGFLRTEYIWLSRVYGLLGGSALHWLHRGWRRELLSFLGRLLFLERRRTSSSFWLLPGSIRLVVESGPLGRTDARYQDVEELDEERLPRTLRLRIPGARLFRGRRVRALRGRLCILTSDGQRQFQTGSSSAEKTERASGRGVVPA</sequence>
<evidence type="ECO:0000256" key="1">
    <source>
        <dbReference type="SAM" id="MobiDB-lite"/>
    </source>
</evidence>
<dbReference type="Proteomes" id="UP000076727">
    <property type="component" value="Unassembled WGS sequence"/>
</dbReference>
<gene>
    <name evidence="2" type="ORF">DAEQUDRAFT_458396</name>
</gene>
<keyword evidence="3" id="KW-1185">Reference proteome</keyword>
<feature type="region of interest" description="Disordered" evidence="1">
    <location>
        <begin position="181"/>
        <end position="201"/>
    </location>
</feature>
<accession>A0A165N212</accession>
<evidence type="ECO:0000313" key="2">
    <source>
        <dbReference type="EMBL" id="KZT66407.1"/>
    </source>
</evidence>
<evidence type="ECO:0000313" key="3">
    <source>
        <dbReference type="Proteomes" id="UP000076727"/>
    </source>
</evidence>